<dbReference type="InterPro" id="IPR011707">
    <property type="entry name" value="Cu-oxidase-like_N"/>
</dbReference>
<keyword evidence="6 13" id="KW-0964">Secreted</keyword>
<comment type="catalytic activity">
    <reaction evidence="1 13">
        <text>4 hydroquinone + O2 = 4 benzosemiquinone + 2 H2O</text>
        <dbReference type="Rhea" id="RHEA:11276"/>
        <dbReference type="ChEBI" id="CHEBI:15377"/>
        <dbReference type="ChEBI" id="CHEBI:15379"/>
        <dbReference type="ChEBI" id="CHEBI:17594"/>
        <dbReference type="ChEBI" id="CHEBI:17977"/>
        <dbReference type="EC" id="1.10.3.2"/>
    </reaction>
</comment>
<dbReference type="Gene3D" id="2.60.40.420">
    <property type="entry name" value="Cupredoxins - blue copper proteins"/>
    <property type="match status" value="3"/>
</dbReference>
<evidence type="ECO:0000256" key="12">
    <source>
        <dbReference type="ARBA" id="ARBA00023185"/>
    </source>
</evidence>
<dbReference type="Pfam" id="PF07731">
    <property type="entry name" value="Cu-oxidase_2"/>
    <property type="match status" value="1"/>
</dbReference>
<keyword evidence="11" id="KW-0325">Glycoprotein</keyword>
<dbReference type="AlphaFoldDB" id="A0A8K0GLE0"/>
<evidence type="ECO:0000256" key="11">
    <source>
        <dbReference type="ARBA" id="ARBA00023180"/>
    </source>
</evidence>
<accession>A0A8K0GLE0</accession>
<evidence type="ECO:0000259" key="14">
    <source>
        <dbReference type="Pfam" id="PF00394"/>
    </source>
</evidence>
<dbReference type="NCBIfam" id="TIGR03389">
    <property type="entry name" value="laccase"/>
    <property type="match status" value="1"/>
</dbReference>
<dbReference type="GO" id="GO:0048046">
    <property type="term" value="C:apoplast"/>
    <property type="evidence" value="ECO:0007669"/>
    <property type="project" value="UniProtKB-SubCell"/>
</dbReference>
<keyword evidence="8 13" id="KW-0677">Repeat</keyword>
<evidence type="ECO:0000256" key="2">
    <source>
        <dbReference type="ARBA" id="ARBA00004271"/>
    </source>
</evidence>
<keyword evidence="18" id="KW-1185">Reference proteome</keyword>
<keyword evidence="12 13" id="KW-0439">Lignin degradation</keyword>
<keyword evidence="5 13" id="KW-0052">Apoplast</keyword>
<gene>
    <name evidence="17" type="ORF">FNV43_RR24629</name>
</gene>
<evidence type="ECO:0000256" key="13">
    <source>
        <dbReference type="RuleBase" id="RU361119"/>
    </source>
</evidence>
<evidence type="ECO:0000256" key="10">
    <source>
        <dbReference type="ARBA" id="ARBA00023008"/>
    </source>
</evidence>
<comment type="function">
    <text evidence="13">Lignin degradation and detoxification of lignin-derived products.</text>
</comment>
<dbReference type="PANTHER" id="PTHR11709:SF317">
    <property type="entry name" value="LACCASE"/>
    <property type="match status" value="1"/>
</dbReference>
<dbReference type="EMBL" id="VOIH02000011">
    <property type="protein sequence ID" value="KAF3433527.1"/>
    <property type="molecule type" value="Genomic_DNA"/>
</dbReference>
<dbReference type="InterPro" id="IPR001117">
    <property type="entry name" value="Cu-oxidase_2nd"/>
</dbReference>
<dbReference type="PANTHER" id="PTHR11709">
    <property type="entry name" value="MULTI-COPPER OXIDASE"/>
    <property type="match status" value="1"/>
</dbReference>
<protein>
    <recommendedName>
        <fullName evidence="4 13">Laccase</fullName>
        <ecNumber evidence="4 13">1.10.3.2</ecNumber>
    </recommendedName>
    <alternativeName>
        <fullName evidence="13">Benzenediol:oxygen oxidoreductase</fullName>
    </alternativeName>
    <alternativeName>
        <fullName evidence="13">Diphenol oxidase</fullName>
    </alternativeName>
    <alternativeName>
        <fullName evidence="13">Urishiol oxidase</fullName>
    </alternativeName>
</protein>
<evidence type="ECO:0000256" key="1">
    <source>
        <dbReference type="ARBA" id="ARBA00000349"/>
    </source>
</evidence>
<dbReference type="CDD" id="cd13875">
    <property type="entry name" value="CuRO_2_LCC_plant"/>
    <property type="match status" value="1"/>
</dbReference>
<comment type="cofactor">
    <cofactor evidence="13">
        <name>Cu cation</name>
        <dbReference type="ChEBI" id="CHEBI:23378"/>
    </cofactor>
    <text evidence="13">Binds 4 Cu cations per monomer.</text>
</comment>
<evidence type="ECO:0000256" key="6">
    <source>
        <dbReference type="ARBA" id="ARBA00022525"/>
    </source>
</evidence>
<evidence type="ECO:0000313" key="18">
    <source>
        <dbReference type="Proteomes" id="UP000796880"/>
    </source>
</evidence>
<comment type="caution">
    <text evidence="17">The sequence shown here is derived from an EMBL/GenBank/DDBJ whole genome shotgun (WGS) entry which is preliminary data.</text>
</comment>
<dbReference type="OrthoDB" id="2121828at2759"/>
<proteinExistence type="inferred from homology"/>
<dbReference type="Pfam" id="PF07732">
    <property type="entry name" value="Cu-oxidase_3"/>
    <property type="match status" value="1"/>
</dbReference>
<evidence type="ECO:0000256" key="9">
    <source>
        <dbReference type="ARBA" id="ARBA00023002"/>
    </source>
</evidence>
<keyword evidence="10 13" id="KW-0186">Copper</keyword>
<name>A0A8K0GLE0_9ROSA</name>
<comment type="subcellular location">
    <subcellularLocation>
        <location evidence="2 13">Secreted</location>
        <location evidence="2 13">Extracellular space</location>
        <location evidence="2 13">Apoplast</location>
    </subcellularLocation>
</comment>
<evidence type="ECO:0000259" key="15">
    <source>
        <dbReference type="Pfam" id="PF07731"/>
    </source>
</evidence>
<feature type="domain" description="Plastocyanin-like" evidence="16">
    <location>
        <begin position="26"/>
        <end position="87"/>
    </location>
</feature>
<dbReference type="GO" id="GO:0005507">
    <property type="term" value="F:copper ion binding"/>
    <property type="evidence" value="ECO:0007669"/>
    <property type="project" value="InterPro"/>
</dbReference>
<dbReference type="InterPro" id="IPR008972">
    <property type="entry name" value="Cupredoxin"/>
</dbReference>
<dbReference type="InterPro" id="IPR017761">
    <property type="entry name" value="Laccase"/>
</dbReference>
<organism evidence="17 18">
    <name type="scientific">Rhamnella rubrinervis</name>
    <dbReference type="NCBI Taxonomy" id="2594499"/>
    <lineage>
        <taxon>Eukaryota</taxon>
        <taxon>Viridiplantae</taxon>
        <taxon>Streptophyta</taxon>
        <taxon>Embryophyta</taxon>
        <taxon>Tracheophyta</taxon>
        <taxon>Spermatophyta</taxon>
        <taxon>Magnoliopsida</taxon>
        <taxon>eudicotyledons</taxon>
        <taxon>Gunneridae</taxon>
        <taxon>Pentapetalae</taxon>
        <taxon>rosids</taxon>
        <taxon>fabids</taxon>
        <taxon>Rosales</taxon>
        <taxon>Rhamnaceae</taxon>
        <taxon>rhamnoid group</taxon>
        <taxon>Rhamneae</taxon>
        <taxon>Rhamnella</taxon>
    </lineage>
</organism>
<sequence>MPPTRTRAHQLKAHDMRLQICQPARHGVRQFRTGWADGPAYLTQCPIQPGQNYVYNFTVSGQRGTLLWHHISWLRATLHGAIVILPKRGLPYPFPKPYKQKIIILAEWWKSDVEAAVNQATQSGLPPNVSDAHTINGLPGPVSGCFSQGFTLHVERWEFFLYSIINAAVNDELFFKIAGHNLTIVEADASYTKPFQTDIVFISPGQTTNALLKAEQGVGKYLITFSPFMDAPVGIDNLTNFATLRYKDTPTNPPTILSTVPAQNATIVTSTFGDSLRSLNSKNYPVQVPLTIDHSLLFAVGLGVNPCAGCVNGTKLVADINNVSFVLPTIALLQAHYYNIKGVYTDDFPGNPLFPFNYTGNNSLSNMQTTNGTRLYRLPYNSTVQIVLQGTAVIAPETHPTHLHGFNFYVVGRGLGNLDPKEDPKRFNLIDPVERNTVGVPTAGWVAIIFKADNPGA</sequence>
<evidence type="ECO:0000256" key="7">
    <source>
        <dbReference type="ARBA" id="ARBA00022723"/>
    </source>
</evidence>
<evidence type="ECO:0000256" key="4">
    <source>
        <dbReference type="ARBA" id="ARBA00012297"/>
    </source>
</evidence>
<keyword evidence="9 13" id="KW-0560">Oxidoreductase</keyword>
<dbReference type="EC" id="1.10.3.2" evidence="4 13"/>
<evidence type="ECO:0000256" key="5">
    <source>
        <dbReference type="ARBA" id="ARBA00022523"/>
    </source>
</evidence>
<evidence type="ECO:0000259" key="16">
    <source>
        <dbReference type="Pfam" id="PF07732"/>
    </source>
</evidence>
<dbReference type="Pfam" id="PF00394">
    <property type="entry name" value="Cu-oxidase"/>
    <property type="match status" value="1"/>
</dbReference>
<dbReference type="InterPro" id="IPR034285">
    <property type="entry name" value="CuRO_2_LCC"/>
</dbReference>
<dbReference type="InterPro" id="IPR045087">
    <property type="entry name" value="Cu-oxidase_fam"/>
</dbReference>
<dbReference type="GO" id="GO:0052716">
    <property type="term" value="F:hydroquinone:oxygen oxidoreductase activity"/>
    <property type="evidence" value="ECO:0007669"/>
    <property type="project" value="UniProtKB-EC"/>
</dbReference>
<dbReference type="SUPFAM" id="SSF49503">
    <property type="entry name" value="Cupredoxins"/>
    <property type="match status" value="3"/>
</dbReference>
<reference evidence="17" key="1">
    <citation type="submission" date="2020-03" db="EMBL/GenBank/DDBJ databases">
        <title>A high-quality chromosome-level genome assembly of a woody plant with both climbing and erect habits, Rhamnella rubrinervis.</title>
        <authorList>
            <person name="Lu Z."/>
            <person name="Yang Y."/>
            <person name="Zhu X."/>
            <person name="Sun Y."/>
        </authorList>
    </citation>
    <scope>NUCLEOTIDE SEQUENCE</scope>
    <source>
        <strain evidence="17">BYM</strain>
        <tissue evidence="17">Leaf</tissue>
    </source>
</reference>
<dbReference type="Proteomes" id="UP000796880">
    <property type="component" value="Unassembled WGS sequence"/>
</dbReference>
<keyword evidence="7 13" id="KW-0479">Metal-binding</keyword>
<dbReference type="InterPro" id="IPR011706">
    <property type="entry name" value="Cu-oxidase_C"/>
</dbReference>
<dbReference type="GO" id="GO:0046274">
    <property type="term" value="P:lignin catabolic process"/>
    <property type="evidence" value="ECO:0007669"/>
    <property type="project" value="UniProtKB-KW"/>
</dbReference>
<evidence type="ECO:0000313" key="17">
    <source>
        <dbReference type="EMBL" id="KAF3433527.1"/>
    </source>
</evidence>
<evidence type="ECO:0000256" key="3">
    <source>
        <dbReference type="ARBA" id="ARBA00010609"/>
    </source>
</evidence>
<comment type="similarity">
    <text evidence="3 13">Belongs to the multicopper oxidase family.</text>
</comment>
<evidence type="ECO:0000256" key="8">
    <source>
        <dbReference type="ARBA" id="ARBA00022737"/>
    </source>
</evidence>
<feature type="domain" description="Plastocyanin-like" evidence="15">
    <location>
        <begin position="356"/>
        <end position="457"/>
    </location>
</feature>
<feature type="domain" description="Plastocyanin-like" evidence="14">
    <location>
        <begin position="101"/>
        <end position="247"/>
    </location>
</feature>